<name>A0A820MJY0_9BILA</name>
<organism evidence="1 2">
    <name type="scientific">Rotaria socialis</name>
    <dbReference type="NCBI Taxonomy" id="392032"/>
    <lineage>
        <taxon>Eukaryota</taxon>
        <taxon>Metazoa</taxon>
        <taxon>Spiralia</taxon>
        <taxon>Gnathifera</taxon>
        <taxon>Rotifera</taxon>
        <taxon>Eurotatoria</taxon>
        <taxon>Bdelloidea</taxon>
        <taxon>Philodinida</taxon>
        <taxon>Philodinidae</taxon>
        <taxon>Rotaria</taxon>
    </lineage>
</organism>
<comment type="caution">
    <text evidence="1">The sequence shown here is derived from an EMBL/GenBank/DDBJ whole genome shotgun (WGS) entry which is preliminary data.</text>
</comment>
<evidence type="ECO:0008006" key="3">
    <source>
        <dbReference type="Google" id="ProtNLM"/>
    </source>
</evidence>
<protein>
    <recommendedName>
        <fullName evidence="3">AIG1-type G domain-containing protein</fullName>
    </recommendedName>
</protein>
<dbReference type="InterPro" id="IPR027417">
    <property type="entry name" value="P-loop_NTPase"/>
</dbReference>
<reference evidence="1" key="1">
    <citation type="submission" date="2021-02" db="EMBL/GenBank/DDBJ databases">
        <authorList>
            <person name="Nowell W R."/>
        </authorList>
    </citation>
    <scope>NUCLEOTIDE SEQUENCE</scope>
</reference>
<accession>A0A820MJY0</accession>
<evidence type="ECO:0000313" key="2">
    <source>
        <dbReference type="Proteomes" id="UP000663862"/>
    </source>
</evidence>
<feature type="non-terminal residue" evidence="1">
    <location>
        <position position="1"/>
    </location>
</feature>
<evidence type="ECO:0000313" key="1">
    <source>
        <dbReference type="EMBL" id="CAF4373796.1"/>
    </source>
</evidence>
<dbReference type="InterPro" id="IPR001611">
    <property type="entry name" value="Leu-rich_rpt"/>
</dbReference>
<dbReference type="EMBL" id="CAJOBQ010000525">
    <property type="protein sequence ID" value="CAF4373796.1"/>
    <property type="molecule type" value="Genomic_DNA"/>
</dbReference>
<dbReference type="Proteomes" id="UP000663862">
    <property type="component" value="Unassembled WGS sequence"/>
</dbReference>
<dbReference type="PANTHER" id="PTHR32046:SF11">
    <property type="entry name" value="IMMUNE-ASSOCIATED NUCLEOTIDE-BINDING PROTEIN 10-LIKE"/>
    <property type="match status" value="1"/>
</dbReference>
<dbReference type="Gene3D" id="3.80.10.10">
    <property type="entry name" value="Ribonuclease Inhibitor"/>
    <property type="match status" value="3"/>
</dbReference>
<dbReference type="InterPro" id="IPR032675">
    <property type="entry name" value="LRR_dom_sf"/>
</dbReference>
<dbReference type="PANTHER" id="PTHR32046">
    <property type="entry name" value="G DOMAIN-CONTAINING PROTEIN"/>
    <property type="match status" value="1"/>
</dbReference>
<gene>
    <name evidence="1" type="ORF">TSG867_LOCUS11082</name>
</gene>
<dbReference type="Gene3D" id="3.40.50.300">
    <property type="entry name" value="P-loop containing nucleotide triphosphate hydrolases"/>
    <property type="match status" value="1"/>
</dbReference>
<proteinExistence type="predicted"/>
<sequence>YVFHLNDTDQTKLRIIDTPGFGDTRGIEQDHKNMQHILEYINNLTHLNAICFLLKPNASRLNIFFQSCLTQLFSLFGTNALNNIIFCFTSARSTFYTPGDTAPLLKKMLTSLSIGNVPFSKKNVFCFDSESFRYLVARQNNIRFDSNEKQEYEMSWKTSVSESKRLIDYMHKDVTVYRIDNSLQSMKHAQFTILGMVRPILETMRNILRNLLLKKFYPSEASIELHPKVLDHPITVCLLCKGDVKKIGNFLFAIDISHKMKKKCRTCSCSLNRHITLEYLLEYTFVRSAPTHNEREILAQLLRASAEFSYFLIHIARASEDDLFLSGLLQMIKHEANLANNQNMNDMNSELVAALNELQVGYVNRMNEIKSNKELNNLSFIYKRINDISEYPIIQSNAEIVCNNYVSDIDIINRNPFYVRTFWYDYITSVGLDSRQRVSQFTIANNVNPATNIYCLKNLLKLVLINTNLSIVPDIKNFQNLNSLIIQSDNGCIGQHLPAEFGQLTSLTNLELTDIKNLENLPNEIEALIQLQSLTLKKIPNLNKIPDDSIGKLTNLNELNLIDLPNLSNVPSTMNNFQSLQRLVISNLNINSLRLDNLARLMTISIGSNSLLQTIQLTNMLQFSSIDIQKNTELLTLKLQNVSMTNSLTVYANTKLTSIVMDNVSGLQVISITNSEQLKKISIENADRLYSLSLNSLANFESISIHNAPLLSTVSIQYSPLLQTILFNNTSSMQTLDLSGCQLTTFPESILTIKSLVTLVLTTNRLSALPLTLSTDLPNLLFLNLVNNKFQGAIFQPPLIYLRELYLSNNSFTSLDGIGSYQSLQRFELDFNQISSIPTEIMQLSPMLQSLQARFNQLTTIPYSMTNMRSLTSFFADKNNISSSERLYLINAFQQSLVKLYI</sequence>
<dbReference type="SUPFAM" id="SSF52058">
    <property type="entry name" value="L domain-like"/>
    <property type="match status" value="2"/>
</dbReference>
<dbReference type="PROSITE" id="PS51450">
    <property type="entry name" value="LRR"/>
    <property type="match status" value="1"/>
</dbReference>
<dbReference type="AlphaFoldDB" id="A0A820MJY0"/>